<dbReference type="AlphaFoldDB" id="A0A1A9LG35"/>
<accession>A0A1A9LG35</accession>
<evidence type="ECO:0000313" key="2">
    <source>
        <dbReference type="Proteomes" id="UP000077552"/>
    </source>
</evidence>
<name>A0A1A9LG35_9FLAO</name>
<dbReference type="RefSeq" id="WP_068761132.1">
    <property type="nucleotide sequence ID" value="NZ_LXIE01000004.1"/>
</dbReference>
<gene>
    <name evidence="1" type="ORF">A7A78_09565</name>
</gene>
<dbReference type="EMBL" id="LXIE01000004">
    <property type="protein sequence ID" value="OAD92163.1"/>
    <property type="molecule type" value="Genomic_DNA"/>
</dbReference>
<dbReference type="Proteomes" id="UP000077552">
    <property type="component" value="Unassembled WGS sequence"/>
</dbReference>
<comment type="caution">
    <text evidence="1">The sequence shown here is derived from an EMBL/GenBank/DDBJ whole genome shotgun (WGS) entry which is preliminary data.</text>
</comment>
<reference evidence="1 2" key="1">
    <citation type="submission" date="2016-05" db="EMBL/GenBank/DDBJ databases">
        <title>Genome sequencing of Vitellibacter soesokkakensis RSSK-12.</title>
        <authorList>
            <person name="Thevarajoo S."/>
            <person name="Selvaratnam C."/>
            <person name="Goh K.M."/>
            <person name="Chan K.-G."/>
            <person name="Chong C.S."/>
        </authorList>
    </citation>
    <scope>NUCLEOTIDE SEQUENCE [LARGE SCALE GENOMIC DNA]</scope>
    <source>
        <strain evidence="1 2">RSSK-12</strain>
    </source>
</reference>
<dbReference type="STRING" id="1385699.A7A78_09565"/>
<evidence type="ECO:0000313" key="1">
    <source>
        <dbReference type="EMBL" id="OAD92163.1"/>
    </source>
</evidence>
<organism evidence="1 2">
    <name type="scientific">Aequorivita soesokkakensis</name>
    <dbReference type="NCBI Taxonomy" id="1385699"/>
    <lineage>
        <taxon>Bacteria</taxon>
        <taxon>Pseudomonadati</taxon>
        <taxon>Bacteroidota</taxon>
        <taxon>Flavobacteriia</taxon>
        <taxon>Flavobacteriales</taxon>
        <taxon>Flavobacteriaceae</taxon>
        <taxon>Aequorivita</taxon>
    </lineage>
</organism>
<protein>
    <submittedName>
        <fullName evidence="1">SsrA-binding protein</fullName>
    </submittedName>
</protein>
<dbReference type="OrthoDB" id="1448648at2"/>
<keyword evidence="2" id="KW-1185">Reference proteome</keyword>
<proteinExistence type="predicted"/>
<sequence length="50" mass="5730">MKKKIFQFLAKVNKKVLPSFTKKGLDLAKASKLQMAIFGYKLWVTKNALD</sequence>